<evidence type="ECO:0000313" key="3">
    <source>
        <dbReference type="Proteomes" id="UP000536179"/>
    </source>
</evidence>
<protein>
    <recommendedName>
        <fullName evidence="1">BioF2-like acetyltransferase domain-containing protein</fullName>
    </recommendedName>
</protein>
<dbReference type="Proteomes" id="UP000536179">
    <property type="component" value="Unassembled WGS sequence"/>
</dbReference>
<evidence type="ECO:0000259" key="1">
    <source>
        <dbReference type="Pfam" id="PF13480"/>
    </source>
</evidence>
<dbReference type="AlphaFoldDB" id="A0A7W5E224"/>
<dbReference type="SUPFAM" id="SSF55729">
    <property type="entry name" value="Acyl-CoA N-acyltransferases (Nat)"/>
    <property type="match status" value="1"/>
</dbReference>
<proteinExistence type="predicted"/>
<dbReference type="InterPro" id="IPR016181">
    <property type="entry name" value="Acyl_CoA_acyltransferase"/>
</dbReference>
<evidence type="ECO:0000313" key="2">
    <source>
        <dbReference type="EMBL" id="MBB3208339.1"/>
    </source>
</evidence>
<dbReference type="EMBL" id="JACHXU010000015">
    <property type="protein sequence ID" value="MBB3208339.1"/>
    <property type="molecule type" value="Genomic_DNA"/>
</dbReference>
<gene>
    <name evidence="2" type="ORF">FHS27_004167</name>
</gene>
<feature type="domain" description="BioF2-like acetyltransferase" evidence="1">
    <location>
        <begin position="155"/>
        <end position="285"/>
    </location>
</feature>
<organism evidence="2 3">
    <name type="scientific">Aporhodopirellula rubra</name>
    <dbReference type="NCBI Taxonomy" id="980271"/>
    <lineage>
        <taxon>Bacteria</taxon>
        <taxon>Pseudomonadati</taxon>
        <taxon>Planctomycetota</taxon>
        <taxon>Planctomycetia</taxon>
        <taxon>Pirellulales</taxon>
        <taxon>Pirellulaceae</taxon>
        <taxon>Aporhodopirellula</taxon>
    </lineage>
</organism>
<keyword evidence="3" id="KW-1185">Reference proteome</keyword>
<dbReference type="RefSeq" id="WP_184306552.1">
    <property type="nucleotide sequence ID" value="NZ_JACHXU010000015.1"/>
</dbReference>
<reference evidence="2 3" key="1">
    <citation type="submission" date="2020-08" db="EMBL/GenBank/DDBJ databases">
        <title>Genomic Encyclopedia of Type Strains, Phase III (KMG-III): the genomes of soil and plant-associated and newly described type strains.</title>
        <authorList>
            <person name="Whitman W."/>
        </authorList>
    </citation>
    <scope>NUCLEOTIDE SEQUENCE [LARGE SCALE GENOMIC DNA]</scope>
    <source>
        <strain evidence="2 3">CECT 8075</strain>
    </source>
</reference>
<dbReference type="InterPro" id="IPR038740">
    <property type="entry name" value="BioF2-like_GNAT_dom"/>
</dbReference>
<dbReference type="Gene3D" id="3.40.630.30">
    <property type="match status" value="1"/>
</dbReference>
<accession>A0A7W5E224</accession>
<name>A0A7W5E224_9BACT</name>
<comment type="caution">
    <text evidence="2">The sequence shown here is derived from an EMBL/GenBank/DDBJ whole genome shotgun (WGS) entry which is preliminary data.</text>
</comment>
<sequence>MSNLRVLAAKEARDIGLEYPDFYFTDGYGLASEASDNAVWQIAVWEDGPIIYPFLKRGIDGHDGCFDVASPYGYSGVYGPKSVPEREWLAFRTACKMYFRDTGIVSEFLRLSGLVPGRDEFLACDPSISSRVHNQTLAIATHDGYDCCWSRFDSRARTKVRKARKNGVEGRWFQANPQDVASDSVFRRLYTETMDRIEASSYYYFPDAYFDVLARYLDLYIFEVAKGNEVIASAMMLPCGEICHLHLVGTASGANRLGVSNFLYDESCRWAAERSYRYLHIGGGLKPDDSLFYFKKGFGGEPIPFKVAESVINPSLYERLVNQRSAELSVTTDSLLASGYFPAYRATVSPVCESKE</sequence>
<dbReference type="Pfam" id="PF13480">
    <property type="entry name" value="Acetyltransf_6"/>
    <property type="match status" value="1"/>
</dbReference>